<evidence type="ECO:0000256" key="12">
    <source>
        <dbReference type="ARBA" id="ARBA00039754"/>
    </source>
</evidence>
<evidence type="ECO:0000256" key="10">
    <source>
        <dbReference type="ARBA" id="ARBA00038367"/>
    </source>
</evidence>
<reference evidence="16 17" key="1">
    <citation type="submission" date="2017-10" db="EMBL/GenBank/DDBJ databases">
        <title>Novel microbial diversity and functional potential in the marine mammal oral microbiome.</title>
        <authorList>
            <person name="Dudek N.K."/>
            <person name="Sun C.L."/>
            <person name="Burstein D."/>
            <person name="Kantor R.S."/>
            <person name="Aliaga Goltsman D.S."/>
            <person name="Bik E.M."/>
            <person name="Thomas B.C."/>
            <person name="Banfield J.F."/>
            <person name="Relman D.A."/>
        </authorList>
    </citation>
    <scope>NUCLEOTIDE SEQUENCE [LARGE SCALE GENOMIC DNA]</scope>
    <source>
        <strain evidence="16">DOLJORAL78_47_16</strain>
    </source>
</reference>
<dbReference type="GO" id="GO:0008760">
    <property type="term" value="F:UDP-N-acetylglucosamine 1-carboxyvinyltransferase activity"/>
    <property type="evidence" value="ECO:0007669"/>
    <property type="project" value="UniProtKB-UniRule"/>
</dbReference>
<dbReference type="GO" id="GO:0009252">
    <property type="term" value="P:peptidoglycan biosynthetic process"/>
    <property type="evidence" value="ECO:0007669"/>
    <property type="project" value="UniProtKB-UniRule"/>
</dbReference>
<evidence type="ECO:0000256" key="7">
    <source>
        <dbReference type="ARBA" id="ARBA00022984"/>
    </source>
</evidence>
<dbReference type="GO" id="GO:0071555">
    <property type="term" value="P:cell wall organization"/>
    <property type="evidence" value="ECO:0007669"/>
    <property type="project" value="UniProtKB-KW"/>
</dbReference>
<comment type="pathway">
    <text evidence="2">Cell wall biogenesis; peptidoglycan biosynthesis.</text>
</comment>
<proteinExistence type="inferred from homology"/>
<accession>A0A2G6KAH2</accession>
<keyword evidence="3" id="KW-0963">Cytoplasm</keyword>
<protein>
    <recommendedName>
        <fullName evidence="12 14">UDP-N-acetylglucosamine 1-carboxyvinyltransferase</fullName>
        <ecNumber evidence="11 14">2.5.1.7</ecNumber>
    </recommendedName>
</protein>
<dbReference type="NCBIfam" id="NF006873">
    <property type="entry name" value="PRK09369.1"/>
    <property type="match status" value="1"/>
</dbReference>
<evidence type="ECO:0000313" key="16">
    <source>
        <dbReference type="EMBL" id="PIE32360.1"/>
    </source>
</evidence>
<evidence type="ECO:0000256" key="13">
    <source>
        <dbReference type="ARBA" id="ARBA00047527"/>
    </source>
</evidence>
<comment type="catalytic activity">
    <reaction evidence="13">
        <text>phosphoenolpyruvate + UDP-N-acetyl-alpha-D-glucosamine = UDP-N-acetyl-3-O-(1-carboxyvinyl)-alpha-D-glucosamine + phosphate</text>
        <dbReference type="Rhea" id="RHEA:18681"/>
        <dbReference type="ChEBI" id="CHEBI:43474"/>
        <dbReference type="ChEBI" id="CHEBI:57705"/>
        <dbReference type="ChEBI" id="CHEBI:58702"/>
        <dbReference type="ChEBI" id="CHEBI:68483"/>
        <dbReference type="EC" id="2.5.1.7"/>
    </reaction>
</comment>
<evidence type="ECO:0000256" key="9">
    <source>
        <dbReference type="ARBA" id="ARBA00023316"/>
    </source>
</evidence>
<dbReference type="Proteomes" id="UP000230821">
    <property type="component" value="Unassembled WGS sequence"/>
</dbReference>
<evidence type="ECO:0000256" key="8">
    <source>
        <dbReference type="ARBA" id="ARBA00023306"/>
    </source>
</evidence>
<dbReference type="AlphaFoldDB" id="A0A2G6KAH2"/>
<dbReference type="GO" id="GO:0005737">
    <property type="term" value="C:cytoplasm"/>
    <property type="evidence" value="ECO:0007669"/>
    <property type="project" value="UniProtKB-SubCell"/>
</dbReference>
<dbReference type="Gene3D" id="3.65.10.10">
    <property type="entry name" value="Enolpyruvate transferase domain"/>
    <property type="match status" value="2"/>
</dbReference>
<dbReference type="CDD" id="cd01555">
    <property type="entry name" value="UdpNAET"/>
    <property type="match status" value="1"/>
</dbReference>
<gene>
    <name evidence="16" type="primary">murA</name>
    <name evidence="16" type="ORF">CSA56_15885</name>
</gene>
<organism evidence="16 17">
    <name type="scientific">candidate division KSB3 bacterium</name>
    <dbReference type="NCBI Taxonomy" id="2044937"/>
    <lineage>
        <taxon>Bacteria</taxon>
        <taxon>candidate division KSB3</taxon>
    </lineage>
</organism>
<dbReference type="SUPFAM" id="SSF55205">
    <property type="entry name" value="EPT/RTPC-like"/>
    <property type="match status" value="1"/>
</dbReference>
<comment type="similarity">
    <text evidence="10">Belongs to the EPSP synthase family. MurA subfamily.</text>
</comment>
<keyword evidence="5 16" id="KW-0808">Transferase</keyword>
<dbReference type="Pfam" id="PF00275">
    <property type="entry name" value="EPSP_synthase"/>
    <property type="match status" value="1"/>
</dbReference>
<comment type="subcellular location">
    <subcellularLocation>
        <location evidence="1">Cytoplasm</location>
    </subcellularLocation>
</comment>
<dbReference type="InterPro" id="IPR013792">
    <property type="entry name" value="RNA3'P_cycl/enolpyr_Trfase_a/b"/>
</dbReference>
<evidence type="ECO:0000256" key="2">
    <source>
        <dbReference type="ARBA" id="ARBA00004752"/>
    </source>
</evidence>
<evidence type="ECO:0000256" key="14">
    <source>
        <dbReference type="NCBIfam" id="TIGR01072"/>
    </source>
</evidence>
<feature type="domain" description="Enolpyruvate transferase" evidence="15">
    <location>
        <begin position="11"/>
        <end position="421"/>
    </location>
</feature>
<evidence type="ECO:0000256" key="6">
    <source>
        <dbReference type="ARBA" id="ARBA00022960"/>
    </source>
</evidence>
<evidence type="ECO:0000313" key="17">
    <source>
        <dbReference type="Proteomes" id="UP000230821"/>
    </source>
</evidence>
<dbReference type="InterPro" id="IPR036968">
    <property type="entry name" value="Enolpyruvate_Tfrase_sf"/>
</dbReference>
<dbReference type="NCBIfam" id="TIGR01072">
    <property type="entry name" value="murA"/>
    <property type="match status" value="1"/>
</dbReference>
<name>A0A2G6KAH2_9BACT</name>
<evidence type="ECO:0000256" key="3">
    <source>
        <dbReference type="ARBA" id="ARBA00022490"/>
    </source>
</evidence>
<evidence type="ECO:0000256" key="11">
    <source>
        <dbReference type="ARBA" id="ARBA00039108"/>
    </source>
</evidence>
<sequence>MAQQETFVIHGNARLQGTIYVDGNKNAALPLIAASILSTEPVLLKRLPQIRDVKNMCDILAHMGADISIPEPDSLRIDPANLDPTRIQQTAWEAIRAAILCVGPILSRFGKITFPTPGGDVIGRRRLDTHFLAFQNMGASIDTKDGNFIVRAPAQGLRPAHIFLNEASVTATENVLMTAAATPGETLIENAACEPHVQDLIDFLCQCGSLVEGRGSNRLLVSGAQRLCAPREFECGADFTQTGAFIGIALCTHSELRICQAGTKYLKPIQIGLEKFGARFDIDGDDVIVPANQQLTIQEDIGSSVAKLDSQPWPGFPSDMTSTAVVLATQSEGAILIHEKLYESRLFFTDKLVAMGARITLCDPHRAIVIGPTKLYGTSLTSPDIRAGIALLTAALCADGETRINNANQIDRGFFEIEKKLSSVGAHIERIASAD</sequence>
<dbReference type="PANTHER" id="PTHR43783">
    <property type="entry name" value="UDP-N-ACETYLGLUCOSAMINE 1-CARBOXYVINYLTRANSFERASE"/>
    <property type="match status" value="1"/>
</dbReference>
<dbReference type="GO" id="GO:0019277">
    <property type="term" value="P:UDP-N-acetylgalactosamine biosynthetic process"/>
    <property type="evidence" value="ECO:0007669"/>
    <property type="project" value="InterPro"/>
</dbReference>
<dbReference type="PANTHER" id="PTHR43783:SF1">
    <property type="entry name" value="UDP-N-ACETYLGLUCOSAMINE 1-CARBOXYVINYLTRANSFERASE"/>
    <property type="match status" value="1"/>
</dbReference>
<dbReference type="GO" id="GO:0051301">
    <property type="term" value="P:cell division"/>
    <property type="evidence" value="ECO:0007669"/>
    <property type="project" value="UniProtKB-KW"/>
</dbReference>
<dbReference type="EMBL" id="PDSK01000115">
    <property type="protein sequence ID" value="PIE32360.1"/>
    <property type="molecule type" value="Genomic_DNA"/>
</dbReference>
<dbReference type="InterPro" id="IPR001986">
    <property type="entry name" value="Enolpyruvate_Tfrase_dom"/>
</dbReference>
<dbReference type="EC" id="2.5.1.7" evidence="11 14"/>
<evidence type="ECO:0000256" key="1">
    <source>
        <dbReference type="ARBA" id="ARBA00004496"/>
    </source>
</evidence>
<evidence type="ECO:0000259" key="15">
    <source>
        <dbReference type="Pfam" id="PF00275"/>
    </source>
</evidence>
<evidence type="ECO:0000256" key="4">
    <source>
        <dbReference type="ARBA" id="ARBA00022618"/>
    </source>
</evidence>
<comment type="caution">
    <text evidence="16">The sequence shown here is derived from an EMBL/GenBank/DDBJ whole genome shotgun (WGS) entry which is preliminary data.</text>
</comment>
<keyword evidence="7" id="KW-0573">Peptidoglycan synthesis</keyword>
<keyword evidence="8" id="KW-0131">Cell cycle</keyword>
<evidence type="ECO:0000256" key="5">
    <source>
        <dbReference type="ARBA" id="ARBA00022679"/>
    </source>
</evidence>
<dbReference type="InterPro" id="IPR005750">
    <property type="entry name" value="UDP_GlcNAc_COvinyl_MurA"/>
</dbReference>
<keyword evidence="6" id="KW-0133">Cell shape</keyword>
<keyword evidence="4" id="KW-0132">Cell division</keyword>
<dbReference type="InterPro" id="IPR050068">
    <property type="entry name" value="MurA_subfamily"/>
</dbReference>
<dbReference type="GO" id="GO:0008360">
    <property type="term" value="P:regulation of cell shape"/>
    <property type="evidence" value="ECO:0007669"/>
    <property type="project" value="UniProtKB-KW"/>
</dbReference>
<keyword evidence="9" id="KW-0961">Cell wall biogenesis/degradation</keyword>